<evidence type="ECO:0000313" key="2">
    <source>
        <dbReference type="Proteomes" id="UP000789901"/>
    </source>
</evidence>
<reference evidence="1 2" key="1">
    <citation type="submission" date="2021-06" db="EMBL/GenBank/DDBJ databases">
        <authorList>
            <person name="Kallberg Y."/>
            <person name="Tangrot J."/>
            <person name="Rosling A."/>
        </authorList>
    </citation>
    <scope>NUCLEOTIDE SEQUENCE [LARGE SCALE GENOMIC DNA]</scope>
    <source>
        <strain evidence="1 2">120-4 pot B 10/14</strain>
    </source>
</reference>
<name>A0ABM8W1R7_GIGMA</name>
<sequence>IPIMINAPWWQLVLLTKFGLKPNQNEYCPVTIAKNILEIVAQEVIKNLRTVQGKQQCMLVKGRILDNESVKW</sequence>
<dbReference type="EMBL" id="CAJVQB010000696">
    <property type="protein sequence ID" value="CAG8502655.1"/>
    <property type="molecule type" value="Genomic_DNA"/>
</dbReference>
<keyword evidence="2" id="KW-1185">Reference proteome</keyword>
<dbReference type="Proteomes" id="UP000789901">
    <property type="component" value="Unassembled WGS sequence"/>
</dbReference>
<gene>
    <name evidence="1" type="ORF">GMARGA_LOCUS2280</name>
</gene>
<protein>
    <submittedName>
        <fullName evidence="1">25900_t:CDS:1</fullName>
    </submittedName>
</protein>
<proteinExistence type="predicted"/>
<feature type="non-terminal residue" evidence="1">
    <location>
        <position position="1"/>
    </location>
</feature>
<comment type="caution">
    <text evidence="1">The sequence shown here is derived from an EMBL/GenBank/DDBJ whole genome shotgun (WGS) entry which is preliminary data.</text>
</comment>
<organism evidence="1 2">
    <name type="scientific">Gigaspora margarita</name>
    <dbReference type="NCBI Taxonomy" id="4874"/>
    <lineage>
        <taxon>Eukaryota</taxon>
        <taxon>Fungi</taxon>
        <taxon>Fungi incertae sedis</taxon>
        <taxon>Mucoromycota</taxon>
        <taxon>Glomeromycotina</taxon>
        <taxon>Glomeromycetes</taxon>
        <taxon>Diversisporales</taxon>
        <taxon>Gigasporaceae</taxon>
        <taxon>Gigaspora</taxon>
    </lineage>
</organism>
<accession>A0ABM8W1R7</accession>
<evidence type="ECO:0000313" key="1">
    <source>
        <dbReference type="EMBL" id="CAG8502655.1"/>
    </source>
</evidence>